<organism evidence="2 3">
    <name type="scientific">Kibdelosporangium aridum</name>
    <dbReference type="NCBI Taxonomy" id="2030"/>
    <lineage>
        <taxon>Bacteria</taxon>
        <taxon>Bacillati</taxon>
        <taxon>Actinomycetota</taxon>
        <taxon>Actinomycetes</taxon>
        <taxon>Pseudonocardiales</taxon>
        <taxon>Pseudonocardiaceae</taxon>
        <taxon>Kibdelosporangium</taxon>
    </lineage>
</organism>
<sequence>MHAHLSRVTIGVTQSLEMGAHMADLAYAVLLIGIFAVLALALRGLERM</sequence>
<dbReference type="Proteomes" id="UP000192674">
    <property type="component" value="Unassembled WGS sequence"/>
</dbReference>
<proteinExistence type="predicted"/>
<keyword evidence="3" id="KW-1185">Reference proteome</keyword>
<name>A0A1Y5XXF4_KIBAR</name>
<evidence type="ECO:0000313" key="3">
    <source>
        <dbReference type="Proteomes" id="UP000192674"/>
    </source>
</evidence>
<gene>
    <name evidence="2" type="ORF">SAMN05661093_06717</name>
</gene>
<keyword evidence="1" id="KW-0812">Transmembrane</keyword>
<dbReference type="AlphaFoldDB" id="A0A1Y5XXF4"/>
<protein>
    <submittedName>
        <fullName evidence="2">Uncharacterized protein</fullName>
    </submittedName>
</protein>
<evidence type="ECO:0000313" key="2">
    <source>
        <dbReference type="EMBL" id="SMD21067.1"/>
    </source>
</evidence>
<accession>A0A1Y5XXF4</accession>
<dbReference type="EMBL" id="FWXV01000006">
    <property type="protein sequence ID" value="SMD21067.1"/>
    <property type="molecule type" value="Genomic_DNA"/>
</dbReference>
<feature type="transmembrane region" description="Helical" evidence="1">
    <location>
        <begin position="25"/>
        <end position="45"/>
    </location>
</feature>
<reference evidence="2 3" key="1">
    <citation type="submission" date="2017-04" db="EMBL/GenBank/DDBJ databases">
        <authorList>
            <person name="Afonso C.L."/>
            <person name="Miller P.J."/>
            <person name="Scott M.A."/>
            <person name="Spackman E."/>
            <person name="Goraichik I."/>
            <person name="Dimitrov K.M."/>
            <person name="Suarez D.L."/>
            <person name="Swayne D.E."/>
        </authorList>
    </citation>
    <scope>NUCLEOTIDE SEQUENCE [LARGE SCALE GENOMIC DNA]</scope>
    <source>
        <strain evidence="2 3">DSM 43828</strain>
    </source>
</reference>
<keyword evidence="1" id="KW-0472">Membrane</keyword>
<dbReference type="RefSeq" id="WP_160096844.1">
    <property type="nucleotide sequence ID" value="NZ_FWXV01000006.1"/>
</dbReference>
<keyword evidence="1" id="KW-1133">Transmembrane helix</keyword>
<evidence type="ECO:0000256" key="1">
    <source>
        <dbReference type="SAM" id="Phobius"/>
    </source>
</evidence>
<dbReference type="OrthoDB" id="10003729at2"/>